<dbReference type="PROSITE" id="PS50987">
    <property type="entry name" value="HTH_ARSR_2"/>
    <property type="match status" value="1"/>
</dbReference>
<evidence type="ECO:0000259" key="4">
    <source>
        <dbReference type="PROSITE" id="PS50987"/>
    </source>
</evidence>
<dbReference type="PRINTS" id="PR00778">
    <property type="entry name" value="HTHARSR"/>
</dbReference>
<keyword evidence="2" id="KW-0238">DNA-binding</keyword>
<dbReference type="InterPro" id="IPR001845">
    <property type="entry name" value="HTH_ArsR_DNA-bd_dom"/>
</dbReference>
<sequence length="119" mass="13457">MNHVKTDWLPKNDNEMNDVIKQSLTVLPVLNNEEGLRKKALLLKALGDETRLRIIGILKVQDSCLCELVSGLVIPASTLTHHLQILERGGVIQSRKEKKFTIFSLVHDKNLDLYISQNS</sequence>
<organism evidence="5 6">
    <name type="scientific">Paenibacillus stellifer</name>
    <dbReference type="NCBI Taxonomy" id="169760"/>
    <lineage>
        <taxon>Bacteria</taxon>
        <taxon>Bacillati</taxon>
        <taxon>Bacillota</taxon>
        <taxon>Bacilli</taxon>
        <taxon>Bacillales</taxon>
        <taxon>Paenibacillaceae</taxon>
        <taxon>Paenibacillus</taxon>
    </lineage>
</organism>
<protein>
    <recommendedName>
        <fullName evidence="4">HTH arsR-type domain-containing protein</fullName>
    </recommendedName>
</protein>
<dbReference type="InterPro" id="IPR011991">
    <property type="entry name" value="ArsR-like_HTH"/>
</dbReference>
<dbReference type="GO" id="GO:0003677">
    <property type="term" value="F:DNA binding"/>
    <property type="evidence" value="ECO:0007669"/>
    <property type="project" value="UniProtKB-KW"/>
</dbReference>
<gene>
    <name evidence="5" type="ORF">PSTEL_14495</name>
</gene>
<dbReference type="GO" id="GO:0003700">
    <property type="term" value="F:DNA-binding transcription factor activity"/>
    <property type="evidence" value="ECO:0007669"/>
    <property type="project" value="InterPro"/>
</dbReference>
<dbReference type="CDD" id="cd00090">
    <property type="entry name" value="HTH_ARSR"/>
    <property type="match status" value="1"/>
</dbReference>
<dbReference type="Gene3D" id="1.10.10.10">
    <property type="entry name" value="Winged helix-like DNA-binding domain superfamily/Winged helix DNA-binding domain"/>
    <property type="match status" value="1"/>
</dbReference>
<evidence type="ECO:0000256" key="2">
    <source>
        <dbReference type="ARBA" id="ARBA00023125"/>
    </source>
</evidence>
<dbReference type="AlphaFoldDB" id="A0A089LXW5"/>
<evidence type="ECO:0000256" key="3">
    <source>
        <dbReference type="ARBA" id="ARBA00023163"/>
    </source>
</evidence>
<keyword evidence="3" id="KW-0804">Transcription</keyword>
<keyword evidence="6" id="KW-1185">Reference proteome</keyword>
<accession>A0A089LXW5</accession>
<feature type="domain" description="HTH arsR-type" evidence="4">
    <location>
        <begin position="31"/>
        <end position="119"/>
    </location>
</feature>
<dbReference type="PANTHER" id="PTHR43132">
    <property type="entry name" value="ARSENICAL RESISTANCE OPERON REPRESSOR ARSR-RELATED"/>
    <property type="match status" value="1"/>
</dbReference>
<evidence type="ECO:0000313" key="5">
    <source>
        <dbReference type="EMBL" id="AIQ64113.1"/>
    </source>
</evidence>
<reference evidence="5 6" key="1">
    <citation type="submission" date="2014-08" db="EMBL/GenBank/DDBJ databases">
        <title>Comparative genomics of the Paenibacillus odorifer group.</title>
        <authorList>
            <person name="den Bakker H.C."/>
            <person name="Tsai Y.-C."/>
            <person name="Martin N."/>
            <person name="Korlach J."/>
            <person name="Wiedmann M."/>
        </authorList>
    </citation>
    <scope>NUCLEOTIDE SEQUENCE [LARGE SCALE GENOMIC DNA]</scope>
    <source>
        <strain evidence="5 6">DSM 14472</strain>
    </source>
</reference>
<dbReference type="InterPro" id="IPR036388">
    <property type="entry name" value="WH-like_DNA-bd_sf"/>
</dbReference>
<dbReference type="SMART" id="SM00418">
    <property type="entry name" value="HTH_ARSR"/>
    <property type="match status" value="1"/>
</dbReference>
<dbReference type="Pfam" id="PF01022">
    <property type="entry name" value="HTH_5"/>
    <property type="match status" value="1"/>
</dbReference>
<dbReference type="EMBL" id="CP009286">
    <property type="protein sequence ID" value="AIQ64113.1"/>
    <property type="molecule type" value="Genomic_DNA"/>
</dbReference>
<dbReference type="InterPro" id="IPR036390">
    <property type="entry name" value="WH_DNA-bd_sf"/>
</dbReference>
<evidence type="ECO:0000256" key="1">
    <source>
        <dbReference type="ARBA" id="ARBA00023015"/>
    </source>
</evidence>
<dbReference type="NCBIfam" id="NF033788">
    <property type="entry name" value="HTH_metalloreg"/>
    <property type="match status" value="1"/>
</dbReference>
<dbReference type="SUPFAM" id="SSF46785">
    <property type="entry name" value="Winged helix' DNA-binding domain"/>
    <property type="match status" value="1"/>
</dbReference>
<evidence type="ECO:0000313" key="6">
    <source>
        <dbReference type="Proteomes" id="UP000029507"/>
    </source>
</evidence>
<dbReference type="Proteomes" id="UP000029507">
    <property type="component" value="Chromosome"/>
</dbReference>
<dbReference type="PANTHER" id="PTHR43132:SF2">
    <property type="entry name" value="ARSENICAL RESISTANCE OPERON REPRESSOR ARSR-RELATED"/>
    <property type="match status" value="1"/>
</dbReference>
<proteinExistence type="predicted"/>
<dbReference type="HOGENOM" id="CLU_097806_7_3_9"/>
<dbReference type="STRING" id="169760.PSTEL_14495"/>
<dbReference type="OrthoDB" id="9794330at2"/>
<keyword evidence="1" id="KW-0805">Transcription regulation</keyword>
<dbReference type="RefSeq" id="WP_038696144.1">
    <property type="nucleotide sequence ID" value="NZ_CP009286.1"/>
</dbReference>
<name>A0A089LXW5_9BACL</name>
<dbReference type="KEGG" id="pste:PSTEL_14495"/>
<dbReference type="InterPro" id="IPR051011">
    <property type="entry name" value="Metal_resp_trans_reg"/>
</dbReference>